<keyword evidence="1" id="KW-0472">Membrane</keyword>
<accession>A0A1Z1W2Q8</accession>
<gene>
    <name evidence="2" type="ORF">SMD44_00106</name>
</gene>
<dbReference type="eggNOG" id="ENOG50315GV">
    <property type="taxonomic scope" value="Bacteria"/>
</dbReference>
<dbReference type="KEGG" id="salf:SMD44_00106"/>
<organism evidence="2 3">
    <name type="scientific">Streptomyces alboflavus</name>
    <dbReference type="NCBI Taxonomy" id="67267"/>
    <lineage>
        <taxon>Bacteria</taxon>
        <taxon>Bacillati</taxon>
        <taxon>Actinomycetota</taxon>
        <taxon>Actinomycetes</taxon>
        <taxon>Kitasatosporales</taxon>
        <taxon>Streptomycetaceae</taxon>
        <taxon>Streptomyces</taxon>
    </lineage>
</organism>
<keyword evidence="1" id="KW-1133">Transmembrane helix</keyword>
<sequence length="209" mass="21644">MGEFLGAATGFPTVVFSSALVVVLVFWLLVALGAAGADSFDSDVDFDAAGLGGVPVTVTVSLTVVTAWFTSLTGSVSIGRAGLSGLTHAVAHIALPLLSLLVAWWVARGLVRPLAKLFPDEPGPSRQDFIGSICTIRTGWVNAEFGQAEVEARDGAVAVVQVRQDPRAGEPALSAGSSALLYAYDDTGEFFWAAPYQAALDPGPRADHG</sequence>
<proteinExistence type="predicted"/>
<feature type="transmembrane region" description="Helical" evidence="1">
    <location>
        <begin position="14"/>
        <end position="36"/>
    </location>
</feature>
<dbReference type="AlphaFoldDB" id="A0A1Z1W2Q8"/>
<dbReference type="OrthoDB" id="3388214at2"/>
<dbReference type="Proteomes" id="UP000195880">
    <property type="component" value="Chromosome"/>
</dbReference>
<dbReference type="STRING" id="67267.GCA_000716675_05477"/>
<feature type="transmembrane region" description="Helical" evidence="1">
    <location>
        <begin position="89"/>
        <end position="107"/>
    </location>
</feature>
<evidence type="ECO:0008006" key="4">
    <source>
        <dbReference type="Google" id="ProtNLM"/>
    </source>
</evidence>
<reference evidence="2 3" key="1">
    <citation type="submission" date="2017-05" db="EMBL/GenBank/DDBJ databases">
        <title>Streptomyces alboflavus Genome sequencing and assembly.</title>
        <authorList>
            <person name="Wang Y."/>
            <person name="Du B."/>
            <person name="Ding Y."/>
            <person name="Liu H."/>
            <person name="Hou Q."/>
            <person name="Liu K."/>
            <person name="Wang C."/>
            <person name="Yao L."/>
        </authorList>
    </citation>
    <scope>NUCLEOTIDE SEQUENCE [LARGE SCALE GENOMIC DNA]</scope>
    <source>
        <strain evidence="2 3">MDJK44</strain>
    </source>
</reference>
<dbReference type="EMBL" id="CP021748">
    <property type="protein sequence ID" value="ARX80708.1"/>
    <property type="molecule type" value="Genomic_DNA"/>
</dbReference>
<feature type="transmembrane region" description="Helical" evidence="1">
    <location>
        <begin position="48"/>
        <end position="69"/>
    </location>
</feature>
<evidence type="ECO:0000313" key="3">
    <source>
        <dbReference type="Proteomes" id="UP000195880"/>
    </source>
</evidence>
<name>A0A1Z1W2Q8_9ACTN</name>
<dbReference type="RefSeq" id="WP_087882422.1">
    <property type="nucleotide sequence ID" value="NZ_CP021748.1"/>
</dbReference>
<evidence type="ECO:0000256" key="1">
    <source>
        <dbReference type="SAM" id="Phobius"/>
    </source>
</evidence>
<protein>
    <recommendedName>
        <fullName evidence="4">DUF1449 family protein</fullName>
    </recommendedName>
</protein>
<keyword evidence="3" id="KW-1185">Reference proteome</keyword>
<evidence type="ECO:0000313" key="2">
    <source>
        <dbReference type="EMBL" id="ARX80708.1"/>
    </source>
</evidence>
<keyword evidence="1" id="KW-0812">Transmembrane</keyword>